<dbReference type="SUPFAM" id="SSF50952">
    <property type="entry name" value="Soluble quinoprotein glucose dehydrogenase"/>
    <property type="match status" value="1"/>
</dbReference>
<protein>
    <submittedName>
        <fullName evidence="4">PQQ-dependent sugar dehydrogenase</fullName>
    </submittedName>
</protein>
<dbReference type="AlphaFoldDB" id="A0A5B1L8G6"/>
<feature type="signal peptide" evidence="2">
    <location>
        <begin position="1"/>
        <end position="25"/>
    </location>
</feature>
<evidence type="ECO:0000313" key="4">
    <source>
        <dbReference type="EMBL" id="KAA1416865.1"/>
    </source>
</evidence>
<dbReference type="Pfam" id="PF07995">
    <property type="entry name" value="GSDH"/>
    <property type="match status" value="1"/>
</dbReference>
<dbReference type="InterPro" id="IPR011041">
    <property type="entry name" value="Quinoprot_gluc/sorb_DH_b-prop"/>
</dbReference>
<name>A0A5B1L8G6_9ACTN</name>
<dbReference type="Proteomes" id="UP000325003">
    <property type="component" value="Unassembled WGS sequence"/>
</dbReference>
<evidence type="ECO:0000256" key="2">
    <source>
        <dbReference type="SAM" id="SignalP"/>
    </source>
</evidence>
<dbReference type="Gene3D" id="2.120.10.30">
    <property type="entry name" value="TolB, C-terminal domain"/>
    <property type="match status" value="1"/>
</dbReference>
<dbReference type="InterPro" id="IPR011042">
    <property type="entry name" value="6-blade_b-propeller_TolB-like"/>
</dbReference>
<sequence length="402" mass="43532">MRKLGAPVALLALALTTASVLPATASPSQPRDASASAVKHDPDARRAEPPRLRVKTIASGLDVPWDVRSIGDGQLLFTQRDSATLTLIDQDAVLHDVQFPSNKVWVSGETGLLGLAIDPDFATNHRIYTCQGWKLPEGKKDIRVIAWQLNESLTAATQPDLLIKGIQTVTGRHGGCRLLIDQAGSLHVGTGDAAVTKNPQSLRSLNGKTLRLDPETGQPWPTNPWVHADNRKKRFIFTYGHRNVQGLAQRADGSLWSVEHGTYRDDEINLLGRGRNFGWQPGPNYDESPPMTDFSLPGKQWAARWSSGNPTIATSGADFVAGNGWGAYSGTMAVGCLGGERLMFVKFDDTGHLVRTWAPQRMKDFGRIRGVTAYRGGLLVTTSNGGGGDSGVDKILFVRPRA</sequence>
<feature type="chain" id="PRO_5022855571" evidence="2">
    <location>
        <begin position="26"/>
        <end position="402"/>
    </location>
</feature>
<gene>
    <name evidence="4" type="ORF">F0U44_16900</name>
</gene>
<reference evidence="4 5" key="2">
    <citation type="submission" date="2019-09" db="EMBL/GenBank/DDBJ databases">
        <authorList>
            <person name="Jin C."/>
        </authorList>
    </citation>
    <scope>NUCLEOTIDE SEQUENCE [LARGE SCALE GENOMIC DNA]</scope>
    <source>
        <strain evidence="4 5">BN130099</strain>
    </source>
</reference>
<reference evidence="4 5" key="1">
    <citation type="submission" date="2019-09" db="EMBL/GenBank/DDBJ databases">
        <title>Nocardioides panacisoli sp. nov., isolated from the soil of a ginseng field.</title>
        <authorList>
            <person name="Cho C."/>
        </authorList>
    </citation>
    <scope>NUCLEOTIDE SEQUENCE [LARGE SCALE GENOMIC DNA]</scope>
    <source>
        <strain evidence="4 5">BN130099</strain>
    </source>
</reference>
<dbReference type="InterPro" id="IPR012938">
    <property type="entry name" value="Glc/Sorbosone_DH"/>
</dbReference>
<dbReference type="PANTHER" id="PTHR19328">
    <property type="entry name" value="HEDGEHOG-INTERACTING PROTEIN"/>
    <property type="match status" value="1"/>
</dbReference>
<evidence type="ECO:0000259" key="3">
    <source>
        <dbReference type="Pfam" id="PF07995"/>
    </source>
</evidence>
<keyword evidence="5" id="KW-1185">Reference proteome</keyword>
<dbReference type="RefSeq" id="WP_149729535.1">
    <property type="nucleotide sequence ID" value="NZ_VUJV01000006.1"/>
</dbReference>
<evidence type="ECO:0000313" key="5">
    <source>
        <dbReference type="Proteomes" id="UP000325003"/>
    </source>
</evidence>
<feature type="domain" description="Glucose/Sorbosone dehydrogenase" evidence="3">
    <location>
        <begin position="61"/>
        <end position="385"/>
    </location>
</feature>
<accession>A0A5B1L8G6</accession>
<keyword evidence="2" id="KW-0732">Signal</keyword>
<dbReference type="PANTHER" id="PTHR19328:SF13">
    <property type="entry name" value="HIPL1 PROTEIN"/>
    <property type="match status" value="1"/>
</dbReference>
<feature type="region of interest" description="Disordered" evidence="1">
    <location>
        <begin position="23"/>
        <end position="49"/>
    </location>
</feature>
<comment type="caution">
    <text evidence="4">The sequence shown here is derived from an EMBL/GenBank/DDBJ whole genome shotgun (WGS) entry which is preliminary data.</text>
</comment>
<dbReference type="EMBL" id="VUJV01000006">
    <property type="protein sequence ID" value="KAA1416865.1"/>
    <property type="molecule type" value="Genomic_DNA"/>
</dbReference>
<feature type="compositionally biased region" description="Basic and acidic residues" evidence="1">
    <location>
        <begin position="38"/>
        <end position="49"/>
    </location>
</feature>
<evidence type="ECO:0000256" key="1">
    <source>
        <dbReference type="SAM" id="MobiDB-lite"/>
    </source>
</evidence>
<proteinExistence type="predicted"/>
<organism evidence="4 5">
    <name type="scientific">Nocardioides humilatus</name>
    <dbReference type="NCBI Taxonomy" id="2607660"/>
    <lineage>
        <taxon>Bacteria</taxon>
        <taxon>Bacillati</taxon>
        <taxon>Actinomycetota</taxon>
        <taxon>Actinomycetes</taxon>
        <taxon>Propionibacteriales</taxon>
        <taxon>Nocardioidaceae</taxon>
        <taxon>Nocardioides</taxon>
    </lineage>
</organism>